<dbReference type="InParanoid" id="A8N887"/>
<comment type="caution">
    <text evidence="1">The sequence shown here is derived from an EMBL/GenBank/DDBJ whole genome shotgun (WGS) entry which is preliminary data.</text>
</comment>
<dbReference type="OrthoDB" id="2745898at2759"/>
<evidence type="ECO:0000313" key="1">
    <source>
        <dbReference type="EMBL" id="EAU90665.1"/>
    </source>
</evidence>
<accession>A8N887</accession>
<dbReference type="AlphaFoldDB" id="A8N887"/>
<keyword evidence="2" id="KW-1185">Reference proteome</keyword>
<dbReference type="EMBL" id="AACS02000007">
    <property type="protein sequence ID" value="EAU90665.1"/>
    <property type="molecule type" value="Genomic_DNA"/>
</dbReference>
<dbReference type="VEuPathDB" id="FungiDB:CC1G_03934"/>
<dbReference type="KEGG" id="cci:CC1G_03934"/>
<protein>
    <submittedName>
        <fullName evidence="1">Uncharacterized protein</fullName>
    </submittedName>
</protein>
<name>A8N887_COPC7</name>
<dbReference type="RefSeq" id="XP_001831043.1">
    <property type="nucleotide sequence ID" value="XM_001830991.1"/>
</dbReference>
<dbReference type="Proteomes" id="UP000001861">
    <property type="component" value="Unassembled WGS sequence"/>
</dbReference>
<gene>
    <name evidence="1" type="ORF">CC1G_03934</name>
</gene>
<reference evidence="1 2" key="1">
    <citation type="journal article" date="2010" name="Proc. Natl. Acad. Sci. U.S.A.">
        <title>Insights into evolution of multicellular fungi from the assembled chromosomes of the mushroom Coprinopsis cinerea (Coprinus cinereus).</title>
        <authorList>
            <person name="Stajich J.E."/>
            <person name="Wilke S.K."/>
            <person name="Ahren D."/>
            <person name="Au C.H."/>
            <person name="Birren B.W."/>
            <person name="Borodovsky M."/>
            <person name="Burns C."/>
            <person name="Canback B."/>
            <person name="Casselton L.A."/>
            <person name="Cheng C.K."/>
            <person name="Deng J."/>
            <person name="Dietrich F.S."/>
            <person name="Fargo D.C."/>
            <person name="Farman M.L."/>
            <person name="Gathman A.C."/>
            <person name="Goldberg J."/>
            <person name="Guigo R."/>
            <person name="Hoegger P.J."/>
            <person name="Hooker J.B."/>
            <person name="Huggins A."/>
            <person name="James T.Y."/>
            <person name="Kamada T."/>
            <person name="Kilaru S."/>
            <person name="Kodira C."/>
            <person name="Kues U."/>
            <person name="Kupfer D."/>
            <person name="Kwan H.S."/>
            <person name="Lomsadze A."/>
            <person name="Li W."/>
            <person name="Lilly W.W."/>
            <person name="Ma L.J."/>
            <person name="Mackey A.J."/>
            <person name="Manning G."/>
            <person name="Martin F."/>
            <person name="Muraguchi H."/>
            <person name="Natvig D.O."/>
            <person name="Palmerini H."/>
            <person name="Ramesh M.A."/>
            <person name="Rehmeyer C.J."/>
            <person name="Roe B.A."/>
            <person name="Shenoy N."/>
            <person name="Stanke M."/>
            <person name="Ter-Hovhannisyan V."/>
            <person name="Tunlid A."/>
            <person name="Velagapudi R."/>
            <person name="Vision T.J."/>
            <person name="Zeng Q."/>
            <person name="Zolan M.E."/>
            <person name="Pukkila P.J."/>
        </authorList>
    </citation>
    <scope>NUCLEOTIDE SEQUENCE [LARGE SCALE GENOMIC DNA]</scope>
    <source>
        <strain evidence="2">Okayama-7 / 130 / ATCC MYA-4618 / FGSC 9003</strain>
    </source>
</reference>
<sequence>MFPLDLLEATIEFLASQGTLDDLRQCALANKQLARLCQRRIFHTVVLVQKPAPRAVPWDSEERVSLPPHPIERFAEVVKQNPTLGTYVRELEIESMRDSNVSRWILGYRTTTMSEYLKSRTLRKTHGRWISENFSEWTCRGNVLSRLPPPSLNTLRRIALFIDTIDTPELPPYAEFVHELTRLQGENVLEELSISLMCHFDSDLNLDPIRWKELGDLLSLGFPSLRKLTLHVKVGIFDGPSPFEEAARKHWAILERILDEGFALIDPNVESTTSAQCREI</sequence>
<evidence type="ECO:0000313" key="2">
    <source>
        <dbReference type="Proteomes" id="UP000001861"/>
    </source>
</evidence>
<dbReference type="GeneID" id="6007498"/>
<organism evidence="1 2">
    <name type="scientific">Coprinopsis cinerea (strain Okayama-7 / 130 / ATCC MYA-4618 / FGSC 9003)</name>
    <name type="common">Inky cap fungus</name>
    <name type="synonym">Hormographiella aspergillata</name>
    <dbReference type="NCBI Taxonomy" id="240176"/>
    <lineage>
        <taxon>Eukaryota</taxon>
        <taxon>Fungi</taxon>
        <taxon>Dikarya</taxon>
        <taxon>Basidiomycota</taxon>
        <taxon>Agaricomycotina</taxon>
        <taxon>Agaricomycetes</taxon>
        <taxon>Agaricomycetidae</taxon>
        <taxon>Agaricales</taxon>
        <taxon>Agaricineae</taxon>
        <taxon>Psathyrellaceae</taxon>
        <taxon>Coprinopsis</taxon>
    </lineage>
</organism>
<proteinExistence type="predicted"/>